<dbReference type="EC" id="2.7.7.12" evidence="5"/>
<dbReference type="SUPFAM" id="SSF54197">
    <property type="entry name" value="HIT-like"/>
    <property type="match status" value="2"/>
</dbReference>
<dbReference type="InterPro" id="IPR005850">
    <property type="entry name" value="GalP_Utransf_C"/>
</dbReference>
<name>A0A6J6JR13_9ZZZZ</name>
<reference evidence="15" key="1">
    <citation type="submission" date="2020-05" db="EMBL/GenBank/DDBJ databases">
        <authorList>
            <person name="Chiriac C."/>
            <person name="Salcher M."/>
            <person name="Ghai R."/>
            <person name="Kavagutti S V."/>
        </authorList>
    </citation>
    <scope>NUCLEOTIDE SEQUENCE</scope>
</reference>
<keyword evidence="10" id="KW-0299">Galactose metabolism</keyword>
<evidence type="ECO:0000256" key="12">
    <source>
        <dbReference type="ARBA" id="ARBA00030549"/>
    </source>
</evidence>
<evidence type="ECO:0000259" key="13">
    <source>
        <dbReference type="Pfam" id="PF01087"/>
    </source>
</evidence>
<gene>
    <name evidence="15" type="ORF">UFOPK2131_00776</name>
</gene>
<comment type="pathway">
    <text evidence="3">Carbohydrate metabolism; galactose metabolism.</text>
</comment>
<comment type="similarity">
    <text evidence="4">Belongs to the galactose-1-phosphate uridylyltransferase type 1 family.</text>
</comment>
<evidence type="ECO:0000259" key="14">
    <source>
        <dbReference type="Pfam" id="PF02744"/>
    </source>
</evidence>
<accession>A0A6J6JR13</accession>
<dbReference type="NCBIfam" id="TIGR00209">
    <property type="entry name" value="galT_1"/>
    <property type="match status" value="1"/>
</dbReference>
<keyword evidence="7" id="KW-0548">Nucleotidyltransferase</keyword>
<dbReference type="UniPathway" id="UPA00214"/>
<feature type="domain" description="Galactose-1-phosphate uridyl transferase N-terminal" evidence="13">
    <location>
        <begin position="43"/>
        <end position="205"/>
    </location>
</feature>
<dbReference type="Pfam" id="PF01087">
    <property type="entry name" value="GalP_UDP_transf"/>
    <property type="match status" value="1"/>
</dbReference>
<protein>
    <recommendedName>
        <fullName evidence="12">UDP-glucose--hexose-1-phosphate uridylyltransferase</fullName>
        <ecNumber evidence="5">2.7.7.12</ecNumber>
    </recommendedName>
    <alternativeName>
        <fullName evidence="12">UDP-glucose--hexose-1-phosphate uridylyltransferase</fullName>
    </alternativeName>
</protein>
<comment type="cofactor">
    <cofactor evidence="2">
        <name>Zn(2+)</name>
        <dbReference type="ChEBI" id="CHEBI:29105"/>
    </cofactor>
</comment>
<keyword evidence="11" id="KW-0119">Carbohydrate metabolism</keyword>
<dbReference type="PROSITE" id="PS00117">
    <property type="entry name" value="GAL_P_UDP_TRANSF_I"/>
    <property type="match status" value="1"/>
</dbReference>
<evidence type="ECO:0000256" key="2">
    <source>
        <dbReference type="ARBA" id="ARBA00001947"/>
    </source>
</evidence>
<organism evidence="15">
    <name type="scientific">freshwater metagenome</name>
    <dbReference type="NCBI Taxonomy" id="449393"/>
    <lineage>
        <taxon>unclassified sequences</taxon>
        <taxon>metagenomes</taxon>
        <taxon>ecological metagenomes</taxon>
    </lineage>
</organism>
<sequence length="363" mass="40291">MSSIKKVSAKLFDGRDIHYFDDAGSTHPNTRKPDLRDPAERPQLAELRQDPLNGEWIAVAAHRHTRAFLPPSNQCPLCPTTPDNLSEIPDNFDVAVFENKNPAFGDLPVGVLVPDLSISSKIALGETRPAVGRCEVVVFSPEHEGSLGQMPVSRILTVLEALADRTDELQRLPGVKQVFHFENRGQEIGVTLHHPHGQIYSYPYVTPRTQKVLEMATSNPNLFDEILAFEKTSERVLIETDSFLAYVPFAARWPMEAHLLPKRQVANHTELTSDERAELASVYSSLLRAFETVYETPSPYIAAWHQAPLSEGAKNLRLQLQITSPRRAADKLKYLAGSESAMGAFIADIPAETIAAQLRQALS</sequence>
<dbReference type="GO" id="GO:0008108">
    <property type="term" value="F:UDP-glucose:hexose-1-phosphate uridylyltransferase activity"/>
    <property type="evidence" value="ECO:0007669"/>
    <property type="project" value="UniProtKB-EC"/>
</dbReference>
<evidence type="ECO:0000256" key="11">
    <source>
        <dbReference type="ARBA" id="ARBA00023277"/>
    </source>
</evidence>
<evidence type="ECO:0000256" key="1">
    <source>
        <dbReference type="ARBA" id="ARBA00001107"/>
    </source>
</evidence>
<evidence type="ECO:0000256" key="3">
    <source>
        <dbReference type="ARBA" id="ARBA00004947"/>
    </source>
</evidence>
<dbReference type="PANTHER" id="PTHR11943:SF1">
    <property type="entry name" value="GALACTOSE-1-PHOSPHATE URIDYLYLTRANSFERASE"/>
    <property type="match status" value="1"/>
</dbReference>
<evidence type="ECO:0000256" key="4">
    <source>
        <dbReference type="ARBA" id="ARBA00010951"/>
    </source>
</evidence>
<dbReference type="EMBL" id="CAEZVT010000101">
    <property type="protein sequence ID" value="CAB4638868.1"/>
    <property type="molecule type" value="Genomic_DNA"/>
</dbReference>
<comment type="catalytic activity">
    <reaction evidence="1">
        <text>alpha-D-galactose 1-phosphate + UDP-alpha-D-glucose = alpha-D-glucose 1-phosphate + UDP-alpha-D-galactose</text>
        <dbReference type="Rhea" id="RHEA:13989"/>
        <dbReference type="ChEBI" id="CHEBI:58336"/>
        <dbReference type="ChEBI" id="CHEBI:58601"/>
        <dbReference type="ChEBI" id="CHEBI:58885"/>
        <dbReference type="ChEBI" id="CHEBI:66914"/>
        <dbReference type="EC" id="2.7.7.12"/>
    </reaction>
</comment>
<dbReference type="AlphaFoldDB" id="A0A6J6JR13"/>
<evidence type="ECO:0000313" key="15">
    <source>
        <dbReference type="EMBL" id="CAB4638868.1"/>
    </source>
</evidence>
<dbReference type="GO" id="GO:0008270">
    <property type="term" value="F:zinc ion binding"/>
    <property type="evidence" value="ECO:0007669"/>
    <property type="project" value="InterPro"/>
</dbReference>
<evidence type="ECO:0000256" key="8">
    <source>
        <dbReference type="ARBA" id="ARBA00022723"/>
    </source>
</evidence>
<dbReference type="GO" id="GO:0005737">
    <property type="term" value="C:cytoplasm"/>
    <property type="evidence" value="ECO:0007669"/>
    <property type="project" value="TreeGrafter"/>
</dbReference>
<dbReference type="Pfam" id="PF02744">
    <property type="entry name" value="GalP_UDP_tr_C"/>
    <property type="match status" value="1"/>
</dbReference>
<keyword evidence="6" id="KW-0808">Transferase</keyword>
<dbReference type="InterPro" id="IPR019779">
    <property type="entry name" value="GalP_UDPtransf1_His-AS"/>
</dbReference>
<dbReference type="InterPro" id="IPR001937">
    <property type="entry name" value="GalP_UDPtransf1"/>
</dbReference>
<dbReference type="PIRSF" id="PIRSF000808">
    <property type="entry name" value="GalT"/>
    <property type="match status" value="1"/>
</dbReference>
<evidence type="ECO:0000256" key="7">
    <source>
        <dbReference type="ARBA" id="ARBA00022695"/>
    </source>
</evidence>
<dbReference type="GO" id="GO:0033499">
    <property type="term" value="P:galactose catabolic process via UDP-galactose, Leloir pathway"/>
    <property type="evidence" value="ECO:0007669"/>
    <property type="project" value="TreeGrafter"/>
</dbReference>
<keyword evidence="9" id="KW-0862">Zinc</keyword>
<dbReference type="InterPro" id="IPR036265">
    <property type="entry name" value="HIT-like_sf"/>
</dbReference>
<evidence type="ECO:0000256" key="6">
    <source>
        <dbReference type="ARBA" id="ARBA00022679"/>
    </source>
</evidence>
<dbReference type="InterPro" id="IPR005849">
    <property type="entry name" value="GalP_Utransf_N"/>
</dbReference>
<dbReference type="Gene3D" id="3.30.428.10">
    <property type="entry name" value="HIT-like"/>
    <property type="match status" value="2"/>
</dbReference>
<feature type="domain" description="Galactose-1-phosphate uridyl transferase C-terminal" evidence="14">
    <location>
        <begin position="231"/>
        <end position="322"/>
    </location>
</feature>
<evidence type="ECO:0000256" key="10">
    <source>
        <dbReference type="ARBA" id="ARBA00023144"/>
    </source>
</evidence>
<evidence type="ECO:0000256" key="9">
    <source>
        <dbReference type="ARBA" id="ARBA00022833"/>
    </source>
</evidence>
<dbReference type="PANTHER" id="PTHR11943">
    <property type="entry name" value="GALACTOSE-1-PHOSPHATE URIDYLYLTRANSFERASE"/>
    <property type="match status" value="1"/>
</dbReference>
<keyword evidence="8" id="KW-0479">Metal-binding</keyword>
<evidence type="ECO:0000256" key="5">
    <source>
        <dbReference type="ARBA" id="ARBA00012384"/>
    </source>
</evidence>
<proteinExistence type="inferred from homology"/>